<evidence type="ECO:0000259" key="1">
    <source>
        <dbReference type="Pfam" id="PF03167"/>
    </source>
</evidence>
<gene>
    <name evidence="2" type="ORF">L0P57_06335</name>
</gene>
<dbReference type="InterPro" id="IPR005122">
    <property type="entry name" value="Uracil-DNA_glycosylase-like"/>
</dbReference>
<dbReference type="RefSeq" id="WP_237966668.1">
    <property type="nucleotide sequence ID" value="NZ_JAKNHQ010000006.1"/>
</dbReference>
<accession>A0ABS9MIC0</accession>
<dbReference type="Gene3D" id="3.40.470.10">
    <property type="entry name" value="Uracil-DNA glycosylase-like domain"/>
    <property type="match status" value="1"/>
</dbReference>
<name>A0ABS9MIC0_9FIRM</name>
<dbReference type="CDD" id="cd10035">
    <property type="entry name" value="UDG_like"/>
    <property type="match status" value="1"/>
</dbReference>
<dbReference type="EMBL" id="JAKNHQ010000006">
    <property type="protein sequence ID" value="MCG4610550.1"/>
    <property type="molecule type" value="Genomic_DNA"/>
</dbReference>
<feature type="domain" description="Uracil-DNA glycosylase-like" evidence="1">
    <location>
        <begin position="45"/>
        <end position="170"/>
    </location>
</feature>
<comment type="caution">
    <text evidence="2">The sequence shown here is derived from an EMBL/GenBank/DDBJ whole genome shotgun (WGS) entry which is preliminary data.</text>
</comment>
<dbReference type="Pfam" id="PF03167">
    <property type="entry name" value="UDG"/>
    <property type="match status" value="1"/>
</dbReference>
<dbReference type="InterPro" id="IPR036895">
    <property type="entry name" value="Uracil-DNA_glycosylase-like_sf"/>
</dbReference>
<organism evidence="2 3">
    <name type="scientific">Anaeromassilibacillus senegalensis</name>
    <dbReference type="NCBI Taxonomy" id="1673717"/>
    <lineage>
        <taxon>Bacteria</taxon>
        <taxon>Bacillati</taxon>
        <taxon>Bacillota</taxon>
        <taxon>Clostridia</taxon>
        <taxon>Eubacteriales</taxon>
        <taxon>Acutalibacteraceae</taxon>
        <taxon>Anaeromassilibacillus</taxon>
    </lineage>
</organism>
<dbReference type="SUPFAM" id="SSF52141">
    <property type="entry name" value="Uracil-DNA glycosylase-like"/>
    <property type="match status" value="1"/>
</dbReference>
<proteinExistence type="predicted"/>
<reference evidence="2 3" key="1">
    <citation type="submission" date="2022-01" db="EMBL/GenBank/DDBJ databases">
        <title>Collection of gut derived symbiotic bacterial strains cultured from healthy donors.</title>
        <authorList>
            <person name="Lin H."/>
            <person name="Kohout C."/>
            <person name="Waligurski E."/>
            <person name="Pamer E.G."/>
        </authorList>
    </citation>
    <scope>NUCLEOTIDE SEQUENCE [LARGE SCALE GENOMIC DNA]</scope>
    <source>
        <strain evidence="2 3">DFI.7.58</strain>
    </source>
</reference>
<keyword evidence="3" id="KW-1185">Reference proteome</keyword>
<sequence length="211" mass="24394">MQTIEKFVDSLSSIPDKDRLITNPYRIDICKNNLLHYLQHLKGSKVDIMLIGEAPGYRGCALTGIPFTDEIQLKYPENNYALGDWKRSSKIGNTAERSASIIWPAIREYHIIPLMWNVFPFHPYKEGKRASNRTPTQSELEEGLKYIDALKTIFQINDSQVFAVGKKAKLLLGLTDDNHCIRHPANDYKKEFRPQFDLKIGQLYLHNQFVR</sequence>
<protein>
    <submittedName>
        <fullName evidence="2">Uracil-DNA glycosylase</fullName>
    </submittedName>
</protein>
<evidence type="ECO:0000313" key="2">
    <source>
        <dbReference type="EMBL" id="MCG4610550.1"/>
    </source>
</evidence>
<dbReference type="Proteomes" id="UP001298681">
    <property type="component" value="Unassembled WGS sequence"/>
</dbReference>
<evidence type="ECO:0000313" key="3">
    <source>
        <dbReference type="Proteomes" id="UP001298681"/>
    </source>
</evidence>